<dbReference type="PANTHER" id="PTHR42711:SF17">
    <property type="entry name" value="ABC TRANSPORTER ATP-BINDING PROTEIN"/>
    <property type="match status" value="1"/>
</dbReference>
<evidence type="ECO:0000256" key="2">
    <source>
        <dbReference type="ARBA" id="ARBA00022741"/>
    </source>
</evidence>
<name>A0A2S5RF91_9MOLU</name>
<dbReference type="InterPro" id="IPR027417">
    <property type="entry name" value="P-loop_NTPase"/>
</dbReference>
<dbReference type="InterPro" id="IPR050763">
    <property type="entry name" value="ABC_transporter_ATP-binding"/>
</dbReference>
<evidence type="ECO:0000313" key="5">
    <source>
        <dbReference type="EMBL" id="PPE05980.1"/>
    </source>
</evidence>
<evidence type="ECO:0000256" key="1">
    <source>
        <dbReference type="ARBA" id="ARBA00022448"/>
    </source>
</evidence>
<comment type="caution">
    <text evidence="5">The sequence shown here is derived from an EMBL/GenBank/DDBJ whole genome shotgun (WGS) entry which is preliminary data.</text>
</comment>
<dbReference type="AlphaFoldDB" id="A0A2S5RF91"/>
<dbReference type="PANTHER" id="PTHR42711">
    <property type="entry name" value="ABC TRANSPORTER ATP-BINDING PROTEIN"/>
    <property type="match status" value="1"/>
</dbReference>
<dbReference type="CDD" id="cd03230">
    <property type="entry name" value="ABC_DR_subfamily_A"/>
    <property type="match status" value="1"/>
</dbReference>
<evidence type="ECO:0000259" key="4">
    <source>
        <dbReference type="PROSITE" id="PS50893"/>
    </source>
</evidence>
<dbReference type="RefSeq" id="WP_028126914.1">
    <property type="nucleotide sequence ID" value="NZ_PHNE01000001.1"/>
</dbReference>
<evidence type="ECO:0000256" key="3">
    <source>
        <dbReference type="ARBA" id="ARBA00022840"/>
    </source>
</evidence>
<keyword evidence="2" id="KW-0547">Nucleotide-binding</keyword>
<keyword evidence="1" id="KW-0813">Transport</keyword>
<gene>
    <name evidence="5" type="ORF">ELUCI_v1c02710</name>
</gene>
<dbReference type="Proteomes" id="UP000237865">
    <property type="component" value="Unassembled WGS sequence"/>
</dbReference>
<protein>
    <submittedName>
        <fullName evidence="5">ABC transporter ATP-binding protein</fullName>
    </submittedName>
</protein>
<dbReference type="Pfam" id="PF00005">
    <property type="entry name" value="ABC_tran"/>
    <property type="match status" value="1"/>
</dbReference>
<dbReference type="InterPro" id="IPR003593">
    <property type="entry name" value="AAA+_ATPase"/>
</dbReference>
<sequence length="234" mass="26646">MLKAIKVNNIMKKFKNHIVLNNVSFEIKQGESVAFIGSNGSGKTTLVEIIAGLQIPTTGTVFFDDQTPEKFTKLGIQFQEGEWPKGTTTNDIIKFYLGKKFAQSEQIRTIIDMFEINDFLKADLTNLSGGQKQRFNAFLAVSNEPEVIILDELITSLDLKMQIKLIDYFKQYQKEKQATMIMITHMPEEVEIMCNRIILLEQGNLILDANVKDVVKKHGSIRKMIIKHYAGEKI</sequence>
<dbReference type="GO" id="GO:0016887">
    <property type="term" value="F:ATP hydrolysis activity"/>
    <property type="evidence" value="ECO:0007669"/>
    <property type="project" value="InterPro"/>
</dbReference>
<organism evidence="5 6">
    <name type="scientific">Williamsoniiplasma lucivorax</name>
    <dbReference type="NCBI Taxonomy" id="209274"/>
    <lineage>
        <taxon>Bacteria</taxon>
        <taxon>Bacillati</taxon>
        <taxon>Mycoplasmatota</taxon>
        <taxon>Mollicutes</taxon>
        <taxon>Entomoplasmatales</taxon>
        <taxon>Williamsoniiplasma</taxon>
    </lineage>
</organism>
<dbReference type="SUPFAM" id="SSF52540">
    <property type="entry name" value="P-loop containing nucleoside triphosphate hydrolases"/>
    <property type="match status" value="1"/>
</dbReference>
<proteinExistence type="predicted"/>
<keyword evidence="3 5" id="KW-0067">ATP-binding</keyword>
<dbReference type="GO" id="GO:0005524">
    <property type="term" value="F:ATP binding"/>
    <property type="evidence" value="ECO:0007669"/>
    <property type="project" value="UniProtKB-KW"/>
</dbReference>
<dbReference type="Gene3D" id="3.40.50.300">
    <property type="entry name" value="P-loop containing nucleotide triphosphate hydrolases"/>
    <property type="match status" value="1"/>
</dbReference>
<accession>A0A2S5RF91</accession>
<dbReference type="PROSITE" id="PS50893">
    <property type="entry name" value="ABC_TRANSPORTER_2"/>
    <property type="match status" value="1"/>
</dbReference>
<dbReference type="SMART" id="SM00382">
    <property type="entry name" value="AAA"/>
    <property type="match status" value="1"/>
</dbReference>
<evidence type="ECO:0000313" key="6">
    <source>
        <dbReference type="Proteomes" id="UP000237865"/>
    </source>
</evidence>
<keyword evidence="6" id="KW-1185">Reference proteome</keyword>
<dbReference type="InterPro" id="IPR003439">
    <property type="entry name" value="ABC_transporter-like_ATP-bd"/>
</dbReference>
<dbReference type="EMBL" id="PHNE01000001">
    <property type="protein sequence ID" value="PPE05980.1"/>
    <property type="molecule type" value="Genomic_DNA"/>
</dbReference>
<reference evidence="5 6" key="1">
    <citation type="submission" date="2017-11" db="EMBL/GenBank/DDBJ databases">
        <title>Genome sequence of Entomoplasma lucivorax PIPN-2 (ATCC 49196).</title>
        <authorList>
            <person name="Lo W.-S."/>
            <person name="Gasparich G.E."/>
            <person name="Kuo C.-H."/>
        </authorList>
    </citation>
    <scope>NUCLEOTIDE SEQUENCE [LARGE SCALE GENOMIC DNA]</scope>
    <source>
        <strain evidence="5 6">PIPN-2</strain>
    </source>
</reference>
<feature type="domain" description="ABC transporter" evidence="4">
    <location>
        <begin position="5"/>
        <end position="227"/>
    </location>
</feature>
<dbReference type="STRING" id="1399797.GCA_000518285_01686"/>